<accession>A0A9W8QM25</accession>
<dbReference type="RefSeq" id="XP_056057737.1">
    <property type="nucleotide sequence ID" value="XM_056200441.1"/>
</dbReference>
<proteinExistence type="predicted"/>
<dbReference type="EMBL" id="JAJHUN010000003">
    <property type="protein sequence ID" value="KAJ4159932.1"/>
    <property type="molecule type" value="Genomic_DNA"/>
</dbReference>
<protein>
    <submittedName>
        <fullName evidence="1">Uncharacterized protein</fullName>
    </submittedName>
</protein>
<comment type="caution">
    <text evidence="1">The sequence shown here is derived from an EMBL/GenBank/DDBJ whole genome shotgun (WGS) entry which is preliminary data.</text>
</comment>
<reference evidence="1" key="1">
    <citation type="journal article" date="2023" name="Access Microbiol">
        <title>De-novo genome assembly for Akanthomyces muscarius, a biocontrol agent of insect agricultural pests.</title>
        <authorList>
            <person name="Erdos Z."/>
            <person name="Studholme D.J."/>
            <person name="Raymond B."/>
            <person name="Sharma M."/>
        </authorList>
    </citation>
    <scope>NUCLEOTIDE SEQUENCE</scope>
    <source>
        <strain evidence="1">Ve6</strain>
    </source>
</reference>
<dbReference type="Proteomes" id="UP001144673">
    <property type="component" value="Unassembled WGS sequence"/>
</dbReference>
<organism evidence="1 2">
    <name type="scientific">Akanthomyces muscarius</name>
    <name type="common">Entomopathogenic fungus</name>
    <name type="synonym">Lecanicillium muscarium</name>
    <dbReference type="NCBI Taxonomy" id="2231603"/>
    <lineage>
        <taxon>Eukaryota</taxon>
        <taxon>Fungi</taxon>
        <taxon>Dikarya</taxon>
        <taxon>Ascomycota</taxon>
        <taxon>Pezizomycotina</taxon>
        <taxon>Sordariomycetes</taxon>
        <taxon>Hypocreomycetidae</taxon>
        <taxon>Hypocreales</taxon>
        <taxon>Cordycipitaceae</taxon>
        <taxon>Akanthomyces</taxon>
    </lineage>
</organism>
<keyword evidence="2" id="KW-1185">Reference proteome</keyword>
<name>A0A9W8QM25_AKAMU</name>
<sequence>MADQLEYRRLSLHQDGRFLRCRVIASTAVPENQRMEGSCYGDQCETYVADVKVTSATPLYEKRQLPQVPPRYLCRHCQVLQEGPRRNVLYGKDSSGSSTKLFVNHHCVGA</sequence>
<dbReference type="AlphaFoldDB" id="A0A9W8QM25"/>
<dbReference type="GeneID" id="80895026"/>
<gene>
    <name evidence="1" type="ORF">LMH87_007867</name>
</gene>
<evidence type="ECO:0000313" key="1">
    <source>
        <dbReference type="EMBL" id="KAJ4159932.1"/>
    </source>
</evidence>
<evidence type="ECO:0000313" key="2">
    <source>
        <dbReference type="Proteomes" id="UP001144673"/>
    </source>
</evidence>
<dbReference type="KEGG" id="amus:LMH87_007867"/>